<reference evidence="1 2" key="1">
    <citation type="submission" date="2024-10" db="EMBL/GenBank/DDBJ databases">
        <title>The Natural Products Discovery Center: Release of the First 8490 Sequenced Strains for Exploring Actinobacteria Biosynthetic Diversity.</title>
        <authorList>
            <person name="Kalkreuter E."/>
            <person name="Kautsar S.A."/>
            <person name="Yang D."/>
            <person name="Bader C.D."/>
            <person name="Teijaro C.N."/>
            <person name="Fluegel L."/>
            <person name="Davis C.M."/>
            <person name="Simpson J.R."/>
            <person name="Lauterbach L."/>
            <person name="Steele A.D."/>
            <person name="Gui C."/>
            <person name="Meng S."/>
            <person name="Li G."/>
            <person name="Viehrig K."/>
            <person name="Ye F."/>
            <person name="Su P."/>
            <person name="Kiefer A.F."/>
            <person name="Nichols A."/>
            <person name="Cepeda A.J."/>
            <person name="Yan W."/>
            <person name="Fan B."/>
            <person name="Jiang Y."/>
            <person name="Adhikari A."/>
            <person name="Zheng C.-J."/>
            <person name="Schuster L."/>
            <person name="Cowan T.M."/>
            <person name="Smanski M.J."/>
            <person name="Chevrette M.G."/>
            <person name="De Carvalho L.P.S."/>
            <person name="Shen B."/>
        </authorList>
    </citation>
    <scope>NUCLEOTIDE SEQUENCE [LARGE SCALE GENOMIC DNA]</scope>
    <source>
        <strain evidence="1 2">NPDC087220</strain>
    </source>
</reference>
<sequence length="132" mass="14273">MELEEGLRVRLAADLRLAGSVTAAGGSAVEAGAAAGFLSLAAGCEGAVERVDEHVREQGPQAREYERLKSLLDSFGAQMPPASRRQAEERVGALEPEWAAWQRDRRRVTVRVRFDNGFVLDEAPVGLFTPAP</sequence>
<accession>A0ABW8ESB4</accession>
<evidence type="ECO:0000313" key="1">
    <source>
        <dbReference type="EMBL" id="MFJ2825523.1"/>
    </source>
</evidence>
<comment type="caution">
    <text evidence="1">The sequence shown here is derived from an EMBL/GenBank/DDBJ whole genome shotgun (WGS) entry which is preliminary data.</text>
</comment>
<protein>
    <submittedName>
        <fullName evidence="1">Uncharacterized protein</fullName>
    </submittedName>
</protein>
<gene>
    <name evidence="1" type="ORF">ACIO7M_31060</name>
</gene>
<name>A0ABW8ESB4_STRT5</name>
<proteinExistence type="predicted"/>
<evidence type="ECO:0000313" key="2">
    <source>
        <dbReference type="Proteomes" id="UP001617351"/>
    </source>
</evidence>
<dbReference type="RefSeq" id="WP_365517958.1">
    <property type="nucleotide sequence ID" value="NZ_JBFANW010001156.1"/>
</dbReference>
<dbReference type="Proteomes" id="UP001617351">
    <property type="component" value="Unassembled WGS sequence"/>
</dbReference>
<keyword evidence="2" id="KW-1185">Reference proteome</keyword>
<organism evidence="1 2">
    <name type="scientific">Streptomyces toxytricini</name>
    <name type="common">Actinomyces toxytricini</name>
    <dbReference type="NCBI Taxonomy" id="67369"/>
    <lineage>
        <taxon>Bacteria</taxon>
        <taxon>Bacillati</taxon>
        <taxon>Actinomycetota</taxon>
        <taxon>Actinomycetes</taxon>
        <taxon>Kitasatosporales</taxon>
        <taxon>Streptomycetaceae</taxon>
        <taxon>Streptomyces</taxon>
    </lineage>
</organism>
<dbReference type="EMBL" id="JBIUYY010000018">
    <property type="protein sequence ID" value="MFJ2825523.1"/>
    <property type="molecule type" value="Genomic_DNA"/>
</dbReference>